<dbReference type="SMART" id="SM00355">
    <property type="entry name" value="ZnF_C2H2"/>
    <property type="match status" value="2"/>
</dbReference>
<sequence>MPYQCLICPFRANAEVCFSEHLISKHKHDPGFIVKCGYCESTYDKYDSFRKHIYRKHQTDLTLERDVFVHEQGDQDSLPYYINELDDDENSSKCTSVGQCASYILQLQTSKNLSQTAIDDVVNNTRELISNINSVNCQKVMAHLESSGVNTGDIDLEGIFKADPFIGLETKAQQDKYFASKMGYIAPVEVEIGTKFVVKKMKNNKRAVFSENVNGYYVPFWKSLEGLLKHNEVAKEVVKGHSSNDGFMYDICDGSYVADHRLFQDNIQIVMYTDDIEIVNPIGSHVKKHKLSMFYWSLANIRPAYRSKLSAINLLAVAKTADLKNEAAAFHSDSPALRKLLEEFRLSLNKLAADGIQFYHNGKEYRKKGGLVCVLGDTPALHIIGGFKDGVSFAYKKCRTCECAGDEFTQHFTESKFTLRKEEEHRERCETLKTLSKEAQIYWSKHYGINSSSVLLRFPSFNVTECLMHDVMHTFFEGLVPREVSLLLRHCISEGYFTLDQFNATVKSFSFGIRWSKNKPCSITPQNLLPGHHLKQDSAQTWCLTLHLPLIIGHLVPLNNPNWMNFIRLVQIITLCTSHRVDASTAGALEQLIATHQLKYTQLYPDEPVTPKMHYCVHLPKQMQKFGPLRNLWAMRMEAKHSQAKSRKWRNFRNVPYSVSVHYQKWMCGKISSGDGGDLPYFVHEADKVKDGIDEVIDGHHQLHSVLMAAHPELDVDVPVVVMSTQEVTINAITYRVGDVLYYQREKDIKHFGKIAHIFVENMQKYFQLKKLSIVTFNSHLNSYEVKFTHDDVYVYPIPEKLWYPWPIIFCKNSTKLFVSLESDIDLEQL</sequence>
<dbReference type="GeneID" id="110977964"/>
<gene>
    <name evidence="3" type="primary">LOC110977964</name>
</gene>
<dbReference type="Gene3D" id="3.30.160.60">
    <property type="entry name" value="Classic Zinc Finger"/>
    <property type="match status" value="1"/>
</dbReference>
<accession>A0A8B7Y4T6</accession>
<evidence type="ECO:0000259" key="1">
    <source>
        <dbReference type="PROSITE" id="PS00028"/>
    </source>
</evidence>
<organism evidence="2 3">
    <name type="scientific">Acanthaster planci</name>
    <name type="common">Crown-of-thorns starfish</name>
    <dbReference type="NCBI Taxonomy" id="133434"/>
    <lineage>
        <taxon>Eukaryota</taxon>
        <taxon>Metazoa</taxon>
        <taxon>Echinodermata</taxon>
        <taxon>Eleutherozoa</taxon>
        <taxon>Asterozoa</taxon>
        <taxon>Asteroidea</taxon>
        <taxon>Valvatacea</taxon>
        <taxon>Valvatida</taxon>
        <taxon>Acanthasteridae</taxon>
        <taxon>Acanthaster</taxon>
    </lineage>
</organism>
<dbReference type="PROSITE" id="PS00028">
    <property type="entry name" value="ZINC_FINGER_C2H2_1"/>
    <property type="match status" value="1"/>
</dbReference>
<dbReference type="Proteomes" id="UP000694845">
    <property type="component" value="Unplaced"/>
</dbReference>
<dbReference type="RefSeq" id="XP_022088209.1">
    <property type="nucleotide sequence ID" value="XM_022232517.1"/>
</dbReference>
<proteinExistence type="predicted"/>
<evidence type="ECO:0000313" key="3">
    <source>
        <dbReference type="RefSeq" id="XP_022088209.1"/>
    </source>
</evidence>
<feature type="domain" description="C2H2-type" evidence="1">
    <location>
        <begin position="36"/>
        <end position="57"/>
    </location>
</feature>
<dbReference type="OMA" id="CHINVTH"/>
<reference evidence="3" key="1">
    <citation type="submission" date="2025-08" db="UniProtKB">
        <authorList>
            <consortium name="RefSeq"/>
        </authorList>
    </citation>
    <scope>IDENTIFICATION</scope>
</reference>
<keyword evidence="2" id="KW-1185">Reference proteome</keyword>
<dbReference type="OrthoDB" id="10045355at2759"/>
<evidence type="ECO:0000313" key="2">
    <source>
        <dbReference type="Proteomes" id="UP000694845"/>
    </source>
</evidence>
<dbReference type="PANTHER" id="PTHR46579">
    <property type="entry name" value="F5/8 TYPE C DOMAIN-CONTAINING PROTEIN-RELATED"/>
    <property type="match status" value="1"/>
</dbReference>
<dbReference type="InterPro" id="IPR013087">
    <property type="entry name" value="Znf_C2H2_type"/>
</dbReference>
<name>A0A8B7Y4T6_ACAPL</name>
<dbReference type="AlphaFoldDB" id="A0A8B7Y4T6"/>
<protein>
    <submittedName>
        <fullName evidence="3">Uncharacterized protein LOC110977964</fullName>
    </submittedName>
</protein>
<dbReference type="KEGG" id="aplc:110977964"/>
<dbReference type="PANTHER" id="PTHR46579:SF1">
    <property type="entry name" value="F5_8 TYPE C DOMAIN-CONTAINING PROTEIN"/>
    <property type="match status" value="1"/>
</dbReference>